<evidence type="ECO:0000256" key="6">
    <source>
        <dbReference type="ARBA" id="ARBA00022840"/>
    </source>
</evidence>
<dbReference type="Pfam" id="PF00689">
    <property type="entry name" value="Cation_ATPase_C"/>
    <property type="match status" value="1"/>
</dbReference>
<dbReference type="SFLD" id="SFLDS00003">
    <property type="entry name" value="Haloacid_Dehalogenase"/>
    <property type="match status" value="1"/>
</dbReference>
<dbReference type="InterPro" id="IPR059000">
    <property type="entry name" value="ATPase_P-type_domA"/>
</dbReference>
<dbReference type="Gene3D" id="3.40.1110.10">
    <property type="entry name" value="Calcium-transporting ATPase, cytoplasmic domain N"/>
    <property type="match status" value="1"/>
</dbReference>
<dbReference type="InterPro" id="IPR044492">
    <property type="entry name" value="P_typ_ATPase_HD_dom"/>
</dbReference>
<dbReference type="PANTHER" id="PTHR43294">
    <property type="entry name" value="SODIUM/POTASSIUM-TRANSPORTING ATPASE SUBUNIT ALPHA"/>
    <property type="match status" value="1"/>
</dbReference>
<dbReference type="InterPro" id="IPR008250">
    <property type="entry name" value="ATPase_P-typ_transduc_dom_A_sf"/>
</dbReference>
<dbReference type="OrthoDB" id="9759222at2"/>
<dbReference type="SUPFAM" id="SSF56784">
    <property type="entry name" value="HAD-like"/>
    <property type="match status" value="1"/>
</dbReference>
<dbReference type="InterPro" id="IPR006068">
    <property type="entry name" value="ATPase_P-typ_cation-transptr_C"/>
</dbReference>
<dbReference type="RefSeq" id="WP_093882094.1">
    <property type="nucleotide sequence ID" value="NZ_FOBS01000002.1"/>
</dbReference>
<dbReference type="PRINTS" id="PR00119">
    <property type="entry name" value="CATATPASE"/>
</dbReference>
<evidence type="ECO:0000256" key="1">
    <source>
        <dbReference type="ARBA" id="ARBA00004651"/>
    </source>
</evidence>
<dbReference type="Proteomes" id="UP000198744">
    <property type="component" value="Unassembled WGS sequence"/>
</dbReference>
<dbReference type="PRINTS" id="PR00120">
    <property type="entry name" value="HATPASE"/>
</dbReference>
<dbReference type="GO" id="GO:0005886">
    <property type="term" value="C:plasma membrane"/>
    <property type="evidence" value="ECO:0007669"/>
    <property type="project" value="UniProtKB-SubCell"/>
</dbReference>
<dbReference type="Gene3D" id="3.40.50.1000">
    <property type="entry name" value="HAD superfamily/HAD-like"/>
    <property type="match status" value="1"/>
</dbReference>
<keyword evidence="3" id="KW-1003">Cell membrane</keyword>
<keyword evidence="9 10" id="KW-0472">Membrane</keyword>
<dbReference type="Pfam" id="PF13246">
    <property type="entry name" value="Cation_ATPase"/>
    <property type="match status" value="1"/>
</dbReference>
<feature type="domain" description="Cation-transporting P-type ATPase N-terminal" evidence="11">
    <location>
        <begin position="2"/>
        <end position="75"/>
    </location>
</feature>
<keyword evidence="13" id="KW-1185">Reference proteome</keyword>
<evidence type="ECO:0000256" key="3">
    <source>
        <dbReference type="ARBA" id="ARBA00022475"/>
    </source>
</evidence>
<name>A0A1H7UXF5_9BACT</name>
<feature type="transmembrane region" description="Helical" evidence="10">
    <location>
        <begin position="82"/>
        <end position="102"/>
    </location>
</feature>
<dbReference type="Gene3D" id="2.70.150.10">
    <property type="entry name" value="Calcium-transporting ATPase, cytoplasmic transduction domain A"/>
    <property type="match status" value="1"/>
</dbReference>
<evidence type="ECO:0000256" key="5">
    <source>
        <dbReference type="ARBA" id="ARBA00022741"/>
    </source>
</evidence>
<evidence type="ECO:0000256" key="4">
    <source>
        <dbReference type="ARBA" id="ARBA00022692"/>
    </source>
</evidence>
<dbReference type="InterPro" id="IPR001757">
    <property type="entry name" value="P_typ_ATPase"/>
</dbReference>
<keyword evidence="8 10" id="KW-1133">Transmembrane helix</keyword>
<dbReference type="GO" id="GO:0005524">
    <property type="term" value="F:ATP binding"/>
    <property type="evidence" value="ECO:0007669"/>
    <property type="project" value="UniProtKB-KW"/>
</dbReference>
<dbReference type="InterPro" id="IPR023298">
    <property type="entry name" value="ATPase_P-typ_TM_dom_sf"/>
</dbReference>
<feature type="transmembrane region" description="Helical" evidence="10">
    <location>
        <begin position="822"/>
        <end position="842"/>
    </location>
</feature>
<dbReference type="InterPro" id="IPR050510">
    <property type="entry name" value="Cation_transp_ATPase_P-type"/>
</dbReference>
<dbReference type="AlphaFoldDB" id="A0A1H7UXF5"/>
<dbReference type="NCBIfam" id="TIGR01494">
    <property type="entry name" value="ATPase_P-type"/>
    <property type="match status" value="3"/>
</dbReference>
<dbReference type="SFLD" id="SFLDG00002">
    <property type="entry name" value="C1.7:_P-type_atpase_like"/>
    <property type="match status" value="1"/>
</dbReference>
<dbReference type="InterPro" id="IPR023299">
    <property type="entry name" value="ATPase_P-typ_cyto_dom_N"/>
</dbReference>
<feature type="transmembrane region" description="Helical" evidence="10">
    <location>
        <begin position="854"/>
        <end position="871"/>
    </location>
</feature>
<evidence type="ECO:0000256" key="7">
    <source>
        <dbReference type="ARBA" id="ARBA00022967"/>
    </source>
</evidence>
<gene>
    <name evidence="12" type="ORF">SAMN04489760_102173</name>
</gene>
<evidence type="ECO:0000256" key="8">
    <source>
        <dbReference type="ARBA" id="ARBA00022989"/>
    </source>
</evidence>
<proteinExistence type="inferred from homology"/>
<keyword evidence="4 10" id="KW-0812">Transmembrane</keyword>
<evidence type="ECO:0000256" key="10">
    <source>
        <dbReference type="SAM" id="Phobius"/>
    </source>
</evidence>
<dbReference type="InterPro" id="IPR018303">
    <property type="entry name" value="ATPase_P-typ_P_site"/>
</dbReference>
<dbReference type="FunFam" id="3.40.50.1000:FF:000028">
    <property type="entry name" value="Calcium-transporting P-type ATPase, putative"/>
    <property type="match status" value="1"/>
</dbReference>
<dbReference type="Gene3D" id="1.20.1110.10">
    <property type="entry name" value="Calcium-transporting ATPase, transmembrane domain"/>
    <property type="match status" value="1"/>
</dbReference>
<dbReference type="PROSITE" id="PS00154">
    <property type="entry name" value="ATPASE_E1_E2"/>
    <property type="match status" value="1"/>
</dbReference>
<evidence type="ECO:0000313" key="13">
    <source>
        <dbReference type="Proteomes" id="UP000198744"/>
    </source>
</evidence>
<dbReference type="STRING" id="43775.SAMN04489760_102173"/>
<organism evidence="12 13">
    <name type="scientific">Syntrophus gentianae</name>
    <dbReference type="NCBI Taxonomy" id="43775"/>
    <lineage>
        <taxon>Bacteria</taxon>
        <taxon>Pseudomonadati</taxon>
        <taxon>Thermodesulfobacteriota</taxon>
        <taxon>Syntrophia</taxon>
        <taxon>Syntrophales</taxon>
        <taxon>Syntrophaceae</taxon>
        <taxon>Syntrophus</taxon>
    </lineage>
</organism>
<evidence type="ECO:0000256" key="9">
    <source>
        <dbReference type="ARBA" id="ARBA00023136"/>
    </source>
</evidence>
<accession>A0A1H7UXF5</accession>
<evidence type="ECO:0000259" key="11">
    <source>
        <dbReference type="SMART" id="SM00831"/>
    </source>
</evidence>
<dbReference type="InterPro" id="IPR004014">
    <property type="entry name" value="ATPase_P-typ_cation-transptr_N"/>
</dbReference>
<feature type="transmembrane region" description="Helical" evidence="10">
    <location>
        <begin position="736"/>
        <end position="762"/>
    </location>
</feature>
<dbReference type="InterPro" id="IPR023214">
    <property type="entry name" value="HAD_sf"/>
</dbReference>
<dbReference type="PANTHER" id="PTHR43294:SF21">
    <property type="entry name" value="CATION TRANSPORTING ATPASE"/>
    <property type="match status" value="1"/>
</dbReference>
<dbReference type="InterPro" id="IPR036412">
    <property type="entry name" value="HAD-like_sf"/>
</dbReference>
<protein>
    <submittedName>
        <fullName evidence="12">Sodium/potassium-transporting ATPase subunit alpha</fullName>
    </submittedName>
</protein>
<keyword evidence="5" id="KW-0547">Nucleotide-binding</keyword>
<dbReference type="SUPFAM" id="SSF81665">
    <property type="entry name" value="Calcium ATPase, transmembrane domain M"/>
    <property type="match status" value="1"/>
</dbReference>
<dbReference type="Pfam" id="PF00690">
    <property type="entry name" value="Cation_ATPase_N"/>
    <property type="match status" value="1"/>
</dbReference>
<feature type="transmembrane region" description="Helical" evidence="10">
    <location>
        <begin position="247"/>
        <end position="267"/>
    </location>
</feature>
<keyword evidence="6" id="KW-0067">ATP-binding</keyword>
<feature type="transmembrane region" description="Helical" evidence="10">
    <location>
        <begin position="273"/>
        <end position="298"/>
    </location>
</feature>
<evidence type="ECO:0000313" key="12">
    <source>
        <dbReference type="EMBL" id="SEM01623.1"/>
    </source>
</evidence>
<reference evidence="12 13" key="1">
    <citation type="submission" date="2016-10" db="EMBL/GenBank/DDBJ databases">
        <authorList>
            <person name="de Groot N.N."/>
        </authorList>
    </citation>
    <scope>NUCLEOTIDE SEQUENCE [LARGE SCALE GENOMIC DNA]</scope>
    <source>
        <strain evidence="12 13">DSM 8423</strain>
    </source>
</reference>
<dbReference type="SUPFAM" id="SSF81653">
    <property type="entry name" value="Calcium ATPase, transduction domain A"/>
    <property type="match status" value="1"/>
</dbReference>
<feature type="transmembrane region" description="Helical" evidence="10">
    <location>
        <begin position="58"/>
        <end position="76"/>
    </location>
</feature>
<comment type="subcellular location">
    <subcellularLocation>
        <location evidence="1">Cell membrane</location>
        <topology evidence="1">Multi-pass membrane protein</topology>
    </subcellularLocation>
</comment>
<feature type="transmembrane region" description="Helical" evidence="10">
    <location>
        <begin position="782"/>
        <end position="802"/>
    </location>
</feature>
<dbReference type="SMART" id="SM00831">
    <property type="entry name" value="Cation_ATPase_N"/>
    <property type="match status" value="1"/>
</dbReference>
<dbReference type="EMBL" id="FOBS01000002">
    <property type="protein sequence ID" value="SEM01623.1"/>
    <property type="molecule type" value="Genomic_DNA"/>
</dbReference>
<dbReference type="SUPFAM" id="SSF81660">
    <property type="entry name" value="Metal cation-transporting ATPase, ATP-binding domain N"/>
    <property type="match status" value="1"/>
</dbReference>
<dbReference type="SFLD" id="SFLDF00027">
    <property type="entry name" value="p-type_atpase"/>
    <property type="match status" value="1"/>
</dbReference>
<comment type="similarity">
    <text evidence="2">Belongs to the cation transport ATPase (P-type) (TC 3.A.3) family. Type IIA subfamily.</text>
</comment>
<sequence>MKINSLSKEEALRALVSSENGLPEAEAAKRLSESGFNEIREVRRTSLAIRFFRQFTHFLALLLWVGAGLAFLSDYLHPGEDMATLGFAIIGVIMINAVFTFIQEYRAEKALEALKKLLPFYVQIVREGKERKVPSREVVPGDIILLSEGDRIPADARLIEGAMLKVNNASLTGESEASLRNSLPVQGELLDSPNIVFAGTTVTSGSGKALVFATGMGTEFGRIAHLTSTVQPDLSPLQKEIVKATRLVATIAALVGIFFFALGFAIGRDFWNNFIFAIGITVALIPEGMLPTVTLSLAMASQRMAKRKALIKNLSSAETLGCVSVICTDKTGTLTQNRMTAEKIWKDGSILDAKDFRAQADDPLMQTALFCNNARFADNEYLGDPTETALLRLGRESLGDLSAQRIFEIPFDSDRKRMTTVHRVGNAEYVFSKGAMESILPLCSRFLTNGVEQKMEEASRESALDAYSSLMDKGLRVLAFAYKKNLSDSLPADPFSLEKDFVFAGLIGLEDPPRPEVPEAIRKCHEAGIKVIVITGDGSRTAVAIAREIGLVKGDPIVIEGPEFLKMDDRELRKKLAAREILFARMAPKHKMRVVSILQEEGQWVAVTGDGVNDAPALKKADIGIAMGISGTDVAKEASDMILLDDNFATIVNAVEEGRTVYDNIRKFITYIFASNIPEAVPFLAYILLRIPLPLTIMQILAVDLGTDMLPALALGTEKPTPAVMKQPPRSRNERLLNFSVLSRAYLFLGPIEAAACMFGFFYVLYGGGWTWGTLLPLNNVLYLQATTACLTAIIIVQIGNVFACRSANESVLSLGFFSNRFIFIGIAFELCLQLFIVYSPFGNRIFATHPLPPATWFILLPFALLLFFGEETRKHLVLSR</sequence>
<keyword evidence="7" id="KW-1278">Translocase</keyword>
<evidence type="ECO:0000256" key="2">
    <source>
        <dbReference type="ARBA" id="ARBA00005675"/>
    </source>
</evidence>
<dbReference type="GO" id="GO:0016887">
    <property type="term" value="F:ATP hydrolysis activity"/>
    <property type="evidence" value="ECO:0007669"/>
    <property type="project" value="InterPro"/>
</dbReference>
<dbReference type="Pfam" id="PF00122">
    <property type="entry name" value="E1-E2_ATPase"/>
    <property type="match status" value="1"/>
</dbReference>